<dbReference type="InterPro" id="IPR005180">
    <property type="entry name" value="DUF302"/>
</dbReference>
<dbReference type="eggNOG" id="COG3439">
    <property type="taxonomic scope" value="Bacteria"/>
</dbReference>
<reference evidence="3" key="1">
    <citation type="submission" date="2014-02" db="EMBL/GenBank/DDBJ databases">
        <title>Expanding our view of genomic diversity in Candidatus Accumulibacter clades.</title>
        <authorList>
            <person name="Skennerton C.T."/>
            <person name="Barr J.J."/>
            <person name="Slater F.R."/>
            <person name="Bond P.L."/>
            <person name="Tyson G.W."/>
        </authorList>
    </citation>
    <scope>NUCLEOTIDE SEQUENCE [LARGE SCALE GENOMIC DNA]</scope>
</reference>
<evidence type="ECO:0000259" key="2">
    <source>
        <dbReference type="Pfam" id="PF03625"/>
    </source>
</evidence>
<dbReference type="Proteomes" id="UP000022141">
    <property type="component" value="Unassembled WGS sequence"/>
</dbReference>
<dbReference type="SUPFAM" id="SSF103247">
    <property type="entry name" value="TT1751-like"/>
    <property type="match status" value="1"/>
</dbReference>
<gene>
    <name evidence="3" type="ORF">AW11_03688</name>
</gene>
<proteinExistence type="predicted"/>
<feature type="chain" id="PRO_5001462534" evidence="1">
    <location>
        <begin position="22"/>
        <end position="150"/>
    </location>
</feature>
<dbReference type="PATRIC" id="fig|1454004.3.peg.3795"/>
<dbReference type="InterPro" id="IPR035923">
    <property type="entry name" value="TT1751-like_sf"/>
</dbReference>
<evidence type="ECO:0000313" key="3">
    <source>
        <dbReference type="EMBL" id="EXI85129.1"/>
    </source>
</evidence>
<dbReference type="AlphaFoldDB" id="A0A011R1T1"/>
<name>A0A011R1T1_ACCRE</name>
<organism evidence="3 4">
    <name type="scientific">Accumulibacter regalis</name>
    <dbReference type="NCBI Taxonomy" id="522306"/>
    <lineage>
        <taxon>Bacteria</taxon>
        <taxon>Pseudomonadati</taxon>
        <taxon>Pseudomonadota</taxon>
        <taxon>Betaproteobacteria</taxon>
        <taxon>Candidatus Accumulibacter</taxon>
    </lineage>
</organism>
<protein>
    <submittedName>
        <fullName evidence="3">Camphor resistance protein CrcB</fullName>
    </submittedName>
</protein>
<dbReference type="PANTHER" id="PTHR38342">
    <property type="entry name" value="SLR5037 PROTEIN"/>
    <property type="match status" value="1"/>
</dbReference>
<keyword evidence="1" id="KW-0732">Signal</keyword>
<dbReference type="STRING" id="1454004.AW11_03688"/>
<dbReference type="PANTHER" id="PTHR38342:SF2">
    <property type="entry name" value="INNER MEMBRANE OR EXPORTED"/>
    <property type="match status" value="1"/>
</dbReference>
<dbReference type="EMBL" id="JEMY01000059">
    <property type="protein sequence ID" value="EXI85129.1"/>
    <property type="molecule type" value="Genomic_DNA"/>
</dbReference>
<keyword evidence="4" id="KW-1185">Reference proteome</keyword>
<feature type="domain" description="DUF302" evidence="2">
    <location>
        <begin position="56"/>
        <end position="118"/>
    </location>
</feature>
<dbReference type="CDD" id="cd14797">
    <property type="entry name" value="DUF302"/>
    <property type="match status" value="1"/>
</dbReference>
<evidence type="ECO:0000256" key="1">
    <source>
        <dbReference type="SAM" id="SignalP"/>
    </source>
</evidence>
<dbReference type="Gene3D" id="3.30.310.70">
    <property type="entry name" value="TT1751-like domain"/>
    <property type="match status" value="1"/>
</dbReference>
<evidence type="ECO:0000313" key="4">
    <source>
        <dbReference type="Proteomes" id="UP000022141"/>
    </source>
</evidence>
<sequence length="150" mass="15925">MKTLHSLVALVLMALVSLASAADGLVLVKSPYSATETMTRFENVVRKRGLTVFARVDHAAGAATIGKSLRPTEVIIFGNPQGGTPFMECAQTVGIDLPLKALIWEDDSAQVWLGYNDPLFLAQRHGVGQCPVAEKLRQALAGLAEAALAP</sequence>
<accession>A0A011R1T1</accession>
<dbReference type="Pfam" id="PF03625">
    <property type="entry name" value="DUF302"/>
    <property type="match status" value="1"/>
</dbReference>
<comment type="caution">
    <text evidence="3">The sequence shown here is derived from an EMBL/GenBank/DDBJ whole genome shotgun (WGS) entry which is preliminary data.</text>
</comment>
<feature type="signal peptide" evidence="1">
    <location>
        <begin position="1"/>
        <end position="21"/>
    </location>
</feature>